<keyword evidence="2" id="KW-1185">Reference proteome</keyword>
<gene>
    <name evidence="1" type="ORF">HPB52_010213</name>
</gene>
<dbReference type="AlphaFoldDB" id="A0A9D4PE57"/>
<dbReference type="Proteomes" id="UP000821837">
    <property type="component" value="Chromosome 8"/>
</dbReference>
<evidence type="ECO:0000313" key="2">
    <source>
        <dbReference type="Proteomes" id="UP000821837"/>
    </source>
</evidence>
<reference evidence="1" key="2">
    <citation type="submission" date="2021-09" db="EMBL/GenBank/DDBJ databases">
        <authorList>
            <person name="Jia N."/>
            <person name="Wang J."/>
            <person name="Shi W."/>
            <person name="Du L."/>
            <person name="Sun Y."/>
            <person name="Zhan W."/>
            <person name="Jiang J."/>
            <person name="Wang Q."/>
            <person name="Zhang B."/>
            <person name="Ji P."/>
            <person name="Sakyi L.B."/>
            <person name="Cui X."/>
            <person name="Yuan T."/>
            <person name="Jiang B."/>
            <person name="Yang W."/>
            <person name="Lam T.T.-Y."/>
            <person name="Chang Q."/>
            <person name="Ding S."/>
            <person name="Wang X."/>
            <person name="Zhu J."/>
            <person name="Ruan X."/>
            <person name="Zhao L."/>
            <person name="Wei J."/>
            <person name="Que T."/>
            <person name="Du C."/>
            <person name="Cheng J."/>
            <person name="Dai P."/>
            <person name="Han X."/>
            <person name="Huang E."/>
            <person name="Gao Y."/>
            <person name="Liu J."/>
            <person name="Shao H."/>
            <person name="Ye R."/>
            <person name="Li L."/>
            <person name="Wei W."/>
            <person name="Wang X."/>
            <person name="Wang C."/>
            <person name="Huo Q."/>
            <person name="Li W."/>
            <person name="Guo W."/>
            <person name="Chen H."/>
            <person name="Chen S."/>
            <person name="Zhou L."/>
            <person name="Zhou L."/>
            <person name="Ni X."/>
            <person name="Tian J."/>
            <person name="Zhou Y."/>
            <person name="Sheng Y."/>
            <person name="Liu T."/>
            <person name="Pan Y."/>
            <person name="Xia L."/>
            <person name="Li J."/>
            <person name="Zhao F."/>
            <person name="Cao W."/>
        </authorList>
    </citation>
    <scope>NUCLEOTIDE SEQUENCE</scope>
    <source>
        <strain evidence="1">Rsan-2018</strain>
        <tissue evidence="1">Larvae</tissue>
    </source>
</reference>
<proteinExistence type="predicted"/>
<protein>
    <recommendedName>
        <fullName evidence="3">Tick transposon</fullName>
    </recommendedName>
</protein>
<dbReference type="EMBL" id="JABSTV010001254">
    <property type="protein sequence ID" value="KAH7939296.1"/>
    <property type="molecule type" value="Genomic_DNA"/>
</dbReference>
<dbReference type="VEuPathDB" id="VectorBase:RSAN_039842"/>
<accession>A0A9D4PE57</accession>
<comment type="caution">
    <text evidence="1">The sequence shown here is derived from an EMBL/GenBank/DDBJ whole genome shotgun (WGS) entry which is preliminary data.</text>
</comment>
<name>A0A9D4PE57_RHISA</name>
<evidence type="ECO:0008006" key="3">
    <source>
        <dbReference type="Google" id="ProtNLM"/>
    </source>
</evidence>
<evidence type="ECO:0000313" key="1">
    <source>
        <dbReference type="EMBL" id="KAH7939296.1"/>
    </source>
</evidence>
<reference evidence="1" key="1">
    <citation type="journal article" date="2020" name="Cell">
        <title>Large-Scale Comparative Analyses of Tick Genomes Elucidate Their Genetic Diversity and Vector Capacities.</title>
        <authorList>
            <consortium name="Tick Genome and Microbiome Consortium (TIGMIC)"/>
            <person name="Jia N."/>
            <person name="Wang J."/>
            <person name="Shi W."/>
            <person name="Du L."/>
            <person name="Sun Y."/>
            <person name="Zhan W."/>
            <person name="Jiang J.F."/>
            <person name="Wang Q."/>
            <person name="Zhang B."/>
            <person name="Ji P."/>
            <person name="Bell-Sakyi L."/>
            <person name="Cui X.M."/>
            <person name="Yuan T.T."/>
            <person name="Jiang B.G."/>
            <person name="Yang W.F."/>
            <person name="Lam T.T."/>
            <person name="Chang Q.C."/>
            <person name="Ding S.J."/>
            <person name="Wang X.J."/>
            <person name="Zhu J.G."/>
            <person name="Ruan X.D."/>
            <person name="Zhao L."/>
            <person name="Wei J.T."/>
            <person name="Ye R.Z."/>
            <person name="Que T.C."/>
            <person name="Du C.H."/>
            <person name="Zhou Y.H."/>
            <person name="Cheng J.X."/>
            <person name="Dai P.F."/>
            <person name="Guo W.B."/>
            <person name="Han X.H."/>
            <person name="Huang E.J."/>
            <person name="Li L.F."/>
            <person name="Wei W."/>
            <person name="Gao Y.C."/>
            <person name="Liu J.Z."/>
            <person name="Shao H.Z."/>
            <person name="Wang X."/>
            <person name="Wang C.C."/>
            <person name="Yang T.C."/>
            <person name="Huo Q.B."/>
            <person name="Li W."/>
            <person name="Chen H.Y."/>
            <person name="Chen S.E."/>
            <person name="Zhou L.G."/>
            <person name="Ni X.B."/>
            <person name="Tian J.H."/>
            <person name="Sheng Y."/>
            <person name="Liu T."/>
            <person name="Pan Y.S."/>
            <person name="Xia L.Y."/>
            <person name="Li J."/>
            <person name="Zhao F."/>
            <person name="Cao W.C."/>
        </authorList>
    </citation>
    <scope>NUCLEOTIDE SEQUENCE</scope>
    <source>
        <strain evidence="1">Rsan-2018</strain>
    </source>
</reference>
<sequence>MQAIAQAKRNRRRYVLEISNSLDIPPLPPSAYTRQQQVLLRQVQSESLLTPFLVQRFCGNQGCRDLGTPHIGMCSHCNTRADLEHIIWNCPLYSGLRQRASATIPPEWCPTSFEARAQPGRSTATAAAKELWPSLLEYLDDPKAPAIGNRLRLRRDSENVNSQDAH</sequence>
<organism evidence="1 2">
    <name type="scientific">Rhipicephalus sanguineus</name>
    <name type="common">Brown dog tick</name>
    <name type="synonym">Ixodes sanguineus</name>
    <dbReference type="NCBI Taxonomy" id="34632"/>
    <lineage>
        <taxon>Eukaryota</taxon>
        <taxon>Metazoa</taxon>
        <taxon>Ecdysozoa</taxon>
        <taxon>Arthropoda</taxon>
        <taxon>Chelicerata</taxon>
        <taxon>Arachnida</taxon>
        <taxon>Acari</taxon>
        <taxon>Parasitiformes</taxon>
        <taxon>Ixodida</taxon>
        <taxon>Ixodoidea</taxon>
        <taxon>Ixodidae</taxon>
        <taxon>Rhipicephalinae</taxon>
        <taxon>Rhipicephalus</taxon>
        <taxon>Rhipicephalus</taxon>
    </lineage>
</organism>